<keyword evidence="3" id="KW-0813">Transport</keyword>
<feature type="transmembrane region" description="Helical" evidence="12">
    <location>
        <begin position="157"/>
        <end position="176"/>
    </location>
</feature>
<feature type="transmembrane region" description="Helical" evidence="12">
    <location>
        <begin position="237"/>
        <end position="256"/>
    </location>
</feature>
<evidence type="ECO:0000256" key="9">
    <source>
        <dbReference type="ARBA" id="ARBA00023136"/>
    </source>
</evidence>
<organism evidence="13 14">
    <name type="scientific">Cloeon dipterum</name>
    <dbReference type="NCBI Taxonomy" id="197152"/>
    <lineage>
        <taxon>Eukaryota</taxon>
        <taxon>Metazoa</taxon>
        <taxon>Ecdysozoa</taxon>
        <taxon>Arthropoda</taxon>
        <taxon>Hexapoda</taxon>
        <taxon>Insecta</taxon>
        <taxon>Pterygota</taxon>
        <taxon>Palaeoptera</taxon>
        <taxon>Ephemeroptera</taxon>
        <taxon>Pisciforma</taxon>
        <taxon>Baetidae</taxon>
        <taxon>Cloeon</taxon>
    </lineage>
</organism>
<dbReference type="GO" id="GO:0005886">
    <property type="term" value="C:plasma membrane"/>
    <property type="evidence" value="ECO:0007669"/>
    <property type="project" value="UniProtKB-SubCell"/>
</dbReference>
<evidence type="ECO:0000256" key="8">
    <source>
        <dbReference type="ARBA" id="ARBA00023065"/>
    </source>
</evidence>
<keyword evidence="8" id="KW-0406">Ion transport</keyword>
<evidence type="ECO:0000313" key="14">
    <source>
        <dbReference type="Proteomes" id="UP000494165"/>
    </source>
</evidence>
<evidence type="ECO:0000313" key="13">
    <source>
        <dbReference type="EMBL" id="CAB3363590.1"/>
    </source>
</evidence>
<feature type="region of interest" description="Disordered" evidence="11">
    <location>
        <begin position="1090"/>
        <end position="1130"/>
    </location>
</feature>
<dbReference type="PANTHER" id="PTHR42985">
    <property type="entry name" value="SODIUM-COUPLED MONOCARBOXYLATE TRANSPORTER"/>
    <property type="match status" value="1"/>
</dbReference>
<sequence length="1413" mass="154581">MQGDKRLFDWSDYLVFAGMLAVSAAIGLYHGCRRRGQSSSEFLTGNGQLGTVPVALSMLASFLSSITLMGQPAEVYLFGPQLWLFGLASFLAIPFTGYVLIPMYHELRLTSAFEYIGRRFNCWLQLFTSTLFSLQMIVYLALVLYAPAMALHQVTGINTEIVVTAMYLVCILYTTVGGMKAVVWTDTFQVLVLYSSMVAILWKGTSDLGGVSVVWQRNAAANRTQFFNWDTDLTERYTLWGSFIGAACLHCAVYGVNQLQVQRYLTVPTVQAARKMLWINAFGWTFVVALTVYAGMLIFAQYFECDPLLTGDVSKPDQLFPLYVMDILGTVPGFPGLFVAGIFSAGLSTVSTGVNSLAAIWLAEINGVFLKEHMDEKRAAIAVKVLALVFGLASFFLVFLVPYMGGLVPVAVSLSSFFSGALLGVFLLGIYCPWANAFGVGAGLVAGVALVGGMTVGSQIAVESGQTLFTPLATSVEGCSNSTFDSTISLIMSSEPKDEAHFLLRISFLWYSLLATVATVLVGLLVSLVTRDRSPVLPSGSRLLNQAAVIYSNKEHHMTQSCKCGLDLRNGTNEKASAVSSPTDEIGVDNLSFDFVGSDLAIRMSTFLFYTSLVSGALCLPAWCLVPGARAVARAVILIGSSTFAPKILIPQLPLFFTFPSSISSPFILRIHKLNHNHIITAGRNRTRRALHLVDMDAVDLMSVQGIPMPTVDAVNSRQQQQSEVERLFKIQLESGAHKNLQNMMGNVESRPPQKIFQSPSKEELVLALKRIVQEKEMKLLNAKVQIASLSSKVANQERVVAVYEGLNKKDVELHKQYKEFHKRAVELHKVNASLLELKDQKIRDLENQLATPPSAHNQETKGSDSEKWMLRTLVTFAEKLKEHGLLTIQYQKKLTDWKAGMMSDEQNFANYEQAAVEEVTQDSTDYDTLVIDSNKDDAEDPIVPVKIPEIAPEKESDEESELQVALPSVPDVKGDVTASHELGASKEQGLVTSLPEEVARVLPESTENVDMQEVEAGAGANVEEKKDGEKIKEPTEKAKHCSTGQEGGLPNLYPENADSNDNDLDDRMEALFDDLEVLDDSRVGNDSLILHSRSGSDGSNESGMQVMDGLQPDGFEVGAGHDPDQQEPKLPVPAELMETAQVEQTANLAVEEAVGSVKALSPAADSEAVAINEEPVGEPEQSSTVKDHEAVSATGPVNGLAQKKRRKRKTSIFSRKRKSPASRKPRTQKVQTESVPEEPIAEESQVQEAELSEPEAEVQEPEAYEEEKEASLPMKISRKRKGTPGPKETLPGVPGTLFGTWMYSPGKEDRPLTLIKANLPTKSCHLMIYGTPCDDEDSAGDDPQVQPKIIRWADKDAEPAPQDDLPDDIPEKMVVSSISKPAKGRKHAKISKMAKLKGQLSKTCPFLQSKLQ</sequence>
<gene>
    <name evidence="13" type="ORF">CLODIP_2_CD02173</name>
</gene>
<evidence type="ECO:0000256" key="7">
    <source>
        <dbReference type="ARBA" id="ARBA00023053"/>
    </source>
</evidence>
<dbReference type="CDD" id="cd11492">
    <property type="entry name" value="SLC5sbd_NIS-SMVT"/>
    <property type="match status" value="1"/>
</dbReference>
<dbReference type="Pfam" id="PF00474">
    <property type="entry name" value="SSF"/>
    <property type="match status" value="1"/>
</dbReference>
<evidence type="ECO:0000256" key="2">
    <source>
        <dbReference type="ARBA" id="ARBA00006434"/>
    </source>
</evidence>
<keyword evidence="10" id="KW-0739">Sodium transport</keyword>
<feature type="compositionally biased region" description="Basic and acidic residues" evidence="11">
    <location>
        <begin position="1023"/>
        <end position="1040"/>
    </location>
</feature>
<dbReference type="GO" id="GO:0006814">
    <property type="term" value="P:sodium ion transport"/>
    <property type="evidence" value="ECO:0007669"/>
    <property type="project" value="UniProtKB-KW"/>
</dbReference>
<comment type="similarity">
    <text evidence="2">Belongs to the sodium:solute symporter (SSF) (TC 2.A.21) family.</text>
</comment>
<keyword evidence="4" id="KW-1003">Cell membrane</keyword>
<dbReference type="InterPro" id="IPR051163">
    <property type="entry name" value="Sodium:Solute_Symporter_SSF"/>
</dbReference>
<keyword evidence="9 12" id="KW-0472">Membrane</keyword>
<feature type="transmembrane region" description="Helical" evidence="12">
    <location>
        <begin position="82"/>
        <end position="101"/>
    </location>
</feature>
<feature type="transmembrane region" description="Helical" evidence="12">
    <location>
        <begin position="438"/>
        <end position="462"/>
    </location>
</feature>
<evidence type="ECO:0000256" key="4">
    <source>
        <dbReference type="ARBA" id="ARBA00022475"/>
    </source>
</evidence>
<reference evidence="13 14" key="1">
    <citation type="submission" date="2020-04" db="EMBL/GenBank/DDBJ databases">
        <authorList>
            <person name="Alioto T."/>
            <person name="Alioto T."/>
            <person name="Gomez Garrido J."/>
        </authorList>
    </citation>
    <scope>NUCLEOTIDE SEQUENCE [LARGE SCALE GENOMIC DNA]</scope>
</reference>
<feature type="compositionally biased region" description="Basic residues" evidence="11">
    <location>
        <begin position="1203"/>
        <end position="1228"/>
    </location>
</feature>
<dbReference type="EMBL" id="CADEPI010000012">
    <property type="protein sequence ID" value="CAB3363590.1"/>
    <property type="molecule type" value="Genomic_DNA"/>
</dbReference>
<feature type="region of interest" description="Disordered" evidence="11">
    <location>
        <begin position="1159"/>
        <end position="1296"/>
    </location>
</feature>
<feature type="region of interest" description="Disordered" evidence="11">
    <location>
        <begin position="1006"/>
        <end position="1066"/>
    </location>
</feature>
<feature type="transmembrane region" description="Helical" evidence="12">
    <location>
        <begin position="122"/>
        <end position="145"/>
    </location>
</feature>
<evidence type="ECO:0000256" key="5">
    <source>
        <dbReference type="ARBA" id="ARBA00022692"/>
    </source>
</evidence>
<dbReference type="Gene3D" id="1.20.1730.10">
    <property type="entry name" value="Sodium/glucose cotransporter"/>
    <property type="match status" value="1"/>
</dbReference>
<comment type="subcellular location">
    <subcellularLocation>
        <location evidence="1">Cell membrane</location>
        <topology evidence="1">Multi-pass membrane protein</topology>
    </subcellularLocation>
</comment>
<feature type="transmembrane region" description="Helical" evidence="12">
    <location>
        <begin position="607"/>
        <end position="629"/>
    </location>
</feature>
<dbReference type="NCBIfam" id="TIGR00813">
    <property type="entry name" value="sss"/>
    <property type="match status" value="1"/>
</dbReference>
<feature type="compositionally biased region" description="Polar residues" evidence="11">
    <location>
        <begin position="1094"/>
        <end position="1104"/>
    </location>
</feature>
<feature type="transmembrane region" description="Helical" evidence="12">
    <location>
        <begin position="183"/>
        <end position="202"/>
    </location>
</feature>
<dbReference type="OrthoDB" id="6132759at2759"/>
<dbReference type="Proteomes" id="UP000494165">
    <property type="component" value="Unassembled WGS sequence"/>
</dbReference>
<protein>
    <submittedName>
        <fullName evidence="13">Uncharacterized protein</fullName>
    </submittedName>
</protein>
<feature type="transmembrane region" description="Helical" evidence="12">
    <location>
        <begin position="13"/>
        <end position="31"/>
    </location>
</feature>
<keyword evidence="5 12" id="KW-0812">Transmembrane</keyword>
<keyword evidence="7" id="KW-0915">Sodium</keyword>
<evidence type="ECO:0000256" key="10">
    <source>
        <dbReference type="ARBA" id="ARBA00023201"/>
    </source>
</evidence>
<dbReference type="GO" id="GO:0015293">
    <property type="term" value="F:symporter activity"/>
    <property type="evidence" value="ECO:0007669"/>
    <property type="project" value="TreeGrafter"/>
</dbReference>
<feature type="transmembrane region" description="Helical" evidence="12">
    <location>
        <begin position="52"/>
        <end position="70"/>
    </location>
</feature>
<dbReference type="InterPro" id="IPR001734">
    <property type="entry name" value="Na/solute_symporter"/>
</dbReference>
<name>A0A8S1C4B8_9INSE</name>
<keyword evidence="14" id="KW-1185">Reference proteome</keyword>
<feature type="transmembrane region" description="Helical" evidence="12">
    <location>
        <begin position="277"/>
        <end position="300"/>
    </location>
</feature>
<feature type="transmembrane region" description="Helical" evidence="12">
    <location>
        <begin position="410"/>
        <end position="431"/>
    </location>
</feature>
<evidence type="ECO:0000256" key="12">
    <source>
        <dbReference type="SAM" id="Phobius"/>
    </source>
</evidence>
<feature type="compositionally biased region" description="Acidic residues" evidence="11">
    <location>
        <begin position="1251"/>
        <end position="1269"/>
    </location>
</feature>
<dbReference type="PANTHER" id="PTHR42985:SF39">
    <property type="entry name" value="GH10366P"/>
    <property type="match status" value="1"/>
</dbReference>
<dbReference type="InterPro" id="IPR038377">
    <property type="entry name" value="Na/Glc_symporter_sf"/>
</dbReference>
<comment type="caution">
    <text evidence="13">The sequence shown here is derived from an EMBL/GenBank/DDBJ whole genome shotgun (WGS) entry which is preliminary data.</text>
</comment>
<feature type="transmembrane region" description="Helical" evidence="12">
    <location>
        <begin position="508"/>
        <end position="529"/>
    </location>
</feature>
<evidence type="ECO:0000256" key="6">
    <source>
        <dbReference type="ARBA" id="ARBA00022989"/>
    </source>
</evidence>
<accession>A0A8S1C4B8</accession>
<evidence type="ECO:0000256" key="11">
    <source>
        <dbReference type="SAM" id="MobiDB-lite"/>
    </source>
</evidence>
<keyword evidence="6 12" id="KW-1133">Transmembrane helix</keyword>
<evidence type="ECO:0000256" key="3">
    <source>
        <dbReference type="ARBA" id="ARBA00022448"/>
    </source>
</evidence>
<proteinExistence type="inferred from homology"/>
<dbReference type="PROSITE" id="PS50283">
    <property type="entry name" value="NA_SOLUT_SYMP_3"/>
    <property type="match status" value="1"/>
</dbReference>
<evidence type="ECO:0000256" key="1">
    <source>
        <dbReference type="ARBA" id="ARBA00004651"/>
    </source>
</evidence>
<feature type="transmembrane region" description="Helical" evidence="12">
    <location>
        <begin position="381"/>
        <end position="404"/>
    </location>
</feature>